<comment type="caution">
    <text evidence="1">The sequence shown here is derived from an EMBL/GenBank/DDBJ whole genome shotgun (WGS) entry which is preliminary data.</text>
</comment>
<dbReference type="InterPro" id="IPR036397">
    <property type="entry name" value="RNaseH_sf"/>
</dbReference>
<dbReference type="Gene3D" id="3.30.420.10">
    <property type="entry name" value="Ribonuclease H-like superfamily/Ribonuclease H"/>
    <property type="match status" value="1"/>
</dbReference>
<proteinExistence type="predicted"/>
<name>A0A699I3M0_TANCI</name>
<sequence>VTAVFNKVNAAKSRVTTAIRVSTVRWIKWLEDQDMREVIKNGNKVLKKTVGTVEQIYKPTSVKEKLDRKNEIKARGTLLMALPNKDQLKFHSYQDAKLLMEAIEKRYEGNKESKKVQRILLKQQYKKFVASSLETLDQTFDRLQKLISQWEIQGEVIEQKDINLKENLEQIDLDDLEEMDLHWKMAMLTIRARSQVSDKVKTRLGYKAASPAVENFVNLSKMIENQENVKSRSDKRYHEVPLPYTGNYIPPKPDLMFIDKQVESESVDVVSNVSSSVVKTVESKVESVNVKNKGIKREFSVARTPQQNGVAERKNRTLIKAARTMIVEETLNIRFLENAPNVKGNEPDWLFDIDSLIISMNCVPVVTGFQTNSIVGTKDDIIAGQAEKKKEPEQEYILIPICTTDPLISQSPKDSAVDTRKKVKEL</sequence>
<dbReference type="PANTHER" id="PTHR42648">
    <property type="entry name" value="TRANSPOSASE, PUTATIVE-RELATED"/>
    <property type="match status" value="1"/>
</dbReference>
<feature type="non-terminal residue" evidence="1">
    <location>
        <position position="1"/>
    </location>
</feature>
<reference evidence="1" key="1">
    <citation type="journal article" date="2019" name="Sci. Rep.">
        <title>Draft genome of Tanacetum cinerariifolium, the natural source of mosquito coil.</title>
        <authorList>
            <person name="Yamashiro T."/>
            <person name="Shiraishi A."/>
            <person name="Satake H."/>
            <person name="Nakayama K."/>
        </authorList>
    </citation>
    <scope>NUCLEOTIDE SEQUENCE</scope>
</reference>
<dbReference type="PANTHER" id="PTHR42648:SF32">
    <property type="entry name" value="RIBONUCLEASE H-LIKE DOMAIN, GAG-PRE-INTEGRASE DOMAIN PROTEIN-RELATED"/>
    <property type="match status" value="1"/>
</dbReference>
<dbReference type="InterPro" id="IPR039537">
    <property type="entry name" value="Retrotran_Ty1/copia-like"/>
</dbReference>
<dbReference type="EMBL" id="BKCJ010244593">
    <property type="protein sequence ID" value="GEZ13605.1"/>
    <property type="molecule type" value="Genomic_DNA"/>
</dbReference>
<dbReference type="InterPro" id="IPR012337">
    <property type="entry name" value="RNaseH-like_sf"/>
</dbReference>
<protein>
    <submittedName>
        <fullName evidence="1">Putative ribonuclease H-like domain-containing protein</fullName>
    </submittedName>
</protein>
<dbReference type="SUPFAM" id="SSF53098">
    <property type="entry name" value="Ribonuclease H-like"/>
    <property type="match status" value="1"/>
</dbReference>
<gene>
    <name evidence="1" type="ORF">Tci_485578</name>
</gene>
<dbReference type="GO" id="GO:0003676">
    <property type="term" value="F:nucleic acid binding"/>
    <property type="evidence" value="ECO:0007669"/>
    <property type="project" value="InterPro"/>
</dbReference>
<evidence type="ECO:0000313" key="1">
    <source>
        <dbReference type="EMBL" id="GEZ13605.1"/>
    </source>
</evidence>
<organism evidence="1">
    <name type="scientific">Tanacetum cinerariifolium</name>
    <name type="common">Dalmatian daisy</name>
    <name type="synonym">Chrysanthemum cinerariifolium</name>
    <dbReference type="NCBI Taxonomy" id="118510"/>
    <lineage>
        <taxon>Eukaryota</taxon>
        <taxon>Viridiplantae</taxon>
        <taxon>Streptophyta</taxon>
        <taxon>Embryophyta</taxon>
        <taxon>Tracheophyta</taxon>
        <taxon>Spermatophyta</taxon>
        <taxon>Magnoliopsida</taxon>
        <taxon>eudicotyledons</taxon>
        <taxon>Gunneridae</taxon>
        <taxon>Pentapetalae</taxon>
        <taxon>asterids</taxon>
        <taxon>campanulids</taxon>
        <taxon>Asterales</taxon>
        <taxon>Asteraceae</taxon>
        <taxon>Asteroideae</taxon>
        <taxon>Anthemideae</taxon>
        <taxon>Anthemidinae</taxon>
        <taxon>Tanacetum</taxon>
    </lineage>
</organism>
<dbReference type="AlphaFoldDB" id="A0A699I3M0"/>
<accession>A0A699I3M0</accession>